<feature type="transmembrane region" description="Helical" evidence="1">
    <location>
        <begin position="29"/>
        <end position="47"/>
    </location>
</feature>
<dbReference type="AlphaFoldDB" id="A0A2T6C022"/>
<evidence type="ECO:0000313" key="2">
    <source>
        <dbReference type="EMBL" id="PTX61663.1"/>
    </source>
</evidence>
<dbReference type="Proteomes" id="UP000244090">
    <property type="component" value="Unassembled WGS sequence"/>
</dbReference>
<proteinExistence type="predicted"/>
<feature type="transmembrane region" description="Helical" evidence="1">
    <location>
        <begin position="53"/>
        <end position="72"/>
    </location>
</feature>
<keyword evidence="1" id="KW-0472">Membrane</keyword>
<feature type="transmembrane region" description="Helical" evidence="1">
    <location>
        <begin position="127"/>
        <end position="145"/>
    </location>
</feature>
<keyword evidence="3" id="KW-1185">Reference proteome</keyword>
<accession>A0A2T6C022</accession>
<evidence type="ECO:0000313" key="3">
    <source>
        <dbReference type="Proteomes" id="UP000244090"/>
    </source>
</evidence>
<evidence type="ECO:0000256" key="1">
    <source>
        <dbReference type="SAM" id="Phobius"/>
    </source>
</evidence>
<reference evidence="2 3" key="1">
    <citation type="submission" date="2018-04" db="EMBL/GenBank/DDBJ databases">
        <title>Genomic Encyclopedia of Archaeal and Bacterial Type Strains, Phase II (KMG-II): from individual species to whole genera.</title>
        <authorList>
            <person name="Goeker M."/>
        </authorList>
    </citation>
    <scope>NUCLEOTIDE SEQUENCE [LARGE SCALE GENOMIC DNA]</scope>
    <source>
        <strain evidence="2 3">DSM 25731</strain>
    </source>
</reference>
<gene>
    <name evidence="2" type="ORF">C8N46_104307</name>
</gene>
<keyword evidence="1" id="KW-0812">Transmembrane</keyword>
<name>A0A2T6C022_9FLAO</name>
<feature type="transmembrane region" description="Helical" evidence="1">
    <location>
        <begin position="93"/>
        <end position="115"/>
    </location>
</feature>
<sequence>MSKETFCEAEERRMNKILNFGLPNSYKKLGIILVALSILFLITRKIFDIEISETIRFILKRVVLVGLLIIAISKEKVEDEMIQSMRGRAFTMAFIFGVIFSLAQPLFNYIASFIVEKEDDGLTDVGDFQVLWLLLTIYLLFFYMLKRRL</sequence>
<dbReference type="OrthoDB" id="1445931at2"/>
<dbReference type="EMBL" id="QBKT01000004">
    <property type="protein sequence ID" value="PTX61663.1"/>
    <property type="molecule type" value="Genomic_DNA"/>
</dbReference>
<comment type="caution">
    <text evidence="2">The sequence shown here is derived from an EMBL/GenBank/DDBJ whole genome shotgun (WGS) entry which is preliminary data.</text>
</comment>
<keyword evidence="1" id="KW-1133">Transmembrane helix</keyword>
<protein>
    <submittedName>
        <fullName evidence="2">Uncharacterized protein</fullName>
    </submittedName>
</protein>
<dbReference type="RefSeq" id="WP_108114877.1">
    <property type="nucleotide sequence ID" value="NZ_QBKT01000004.1"/>
</dbReference>
<organism evidence="2 3">
    <name type="scientific">Kordia periserrulae</name>
    <dbReference type="NCBI Taxonomy" id="701523"/>
    <lineage>
        <taxon>Bacteria</taxon>
        <taxon>Pseudomonadati</taxon>
        <taxon>Bacteroidota</taxon>
        <taxon>Flavobacteriia</taxon>
        <taxon>Flavobacteriales</taxon>
        <taxon>Flavobacteriaceae</taxon>
        <taxon>Kordia</taxon>
    </lineage>
</organism>